<evidence type="ECO:0000313" key="2">
    <source>
        <dbReference type="EMBL" id="KAF5917316.1"/>
    </source>
</evidence>
<sequence length="311" mass="32515">MSVRRRERQSSSGPEADSAEKLAELAGSSGVRTQFFPPFAAAEVVQDAKENARFEKANVGARGDGCRSLTPIPFVSQAEPPYPSSAQREDWLIAAGAAGELPGGPRQGPAAPLFARPPRGVAFGRRNHHGATLRLPGPKGGCRIAPLGAQLVRRVHPVQAWGSKRAGGAQPGLPGFAGSSLQRRKASGFWRESLGASPDFYGNQEGGVKPLSSAFLPPPSVPQPPSLPAPRVCQIFRLIISPELQSAASDSHLSGRAGWMRGALGNWVGAELALARRKRAQTAATRGPPPAQATRGPPHRIASGSLAVGGR</sequence>
<reference evidence="2 3" key="1">
    <citation type="journal article" date="2020" name="Mol. Biol. Evol.">
        <title>Interspecific Gene Flow and the Evolution of Specialization in Black and White Rhinoceros.</title>
        <authorList>
            <person name="Moodley Y."/>
            <person name="Westbury M.V."/>
            <person name="Russo I.M."/>
            <person name="Gopalakrishnan S."/>
            <person name="Rakotoarivelo A."/>
            <person name="Olsen R.A."/>
            <person name="Prost S."/>
            <person name="Tunstall T."/>
            <person name="Ryder O.A."/>
            <person name="Dalen L."/>
            <person name="Bruford M.W."/>
        </authorList>
    </citation>
    <scope>NUCLEOTIDE SEQUENCE [LARGE SCALE GENOMIC DNA]</scope>
    <source>
        <strain evidence="2">SBR-YM</strain>
        <tissue evidence="2">Skin</tissue>
    </source>
</reference>
<evidence type="ECO:0000313" key="3">
    <source>
        <dbReference type="Proteomes" id="UP000551758"/>
    </source>
</evidence>
<feature type="region of interest" description="Disordered" evidence="1">
    <location>
        <begin position="1"/>
        <end position="24"/>
    </location>
</feature>
<proteinExistence type="predicted"/>
<feature type="region of interest" description="Disordered" evidence="1">
    <location>
        <begin position="278"/>
        <end position="311"/>
    </location>
</feature>
<dbReference type="AlphaFoldDB" id="A0A7J7EPE9"/>
<comment type="caution">
    <text evidence="2">The sequence shown here is derived from an EMBL/GenBank/DDBJ whole genome shotgun (WGS) entry which is preliminary data.</text>
</comment>
<dbReference type="Proteomes" id="UP000551758">
    <property type="component" value="Unassembled WGS sequence"/>
</dbReference>
<protein>
    <submittedName>
        <fullName evidence="2">Uncharacterized protein</fullName>
    </submittedName>
</protein>
<keyword evidence="3" id="KW-1185">Reference proteome</keyword>
<evidence type="ECO:0000256" key="1">
    <source>
        <dbReference type="SAM" id="MobiDB-lite"/>
    </source>
</evidence>
<organism evidence="2 3">
    <name type="scientific">Diceros bicornis minor</name>
    <name type="common">South-central black rhinoceros</name>
    <dbReference type="NCBI Taxonomy" id="77932"/>
    <lineage>
        <taxon>Eukaryota</taxon>
        <taxon>Metazoa</taxon>
        <taxon>Chordata</taxon>
        <taxon>Craniata</taxon>
        <taxon>Vertebrata</taxon>
        <taxon>Euteleostomi</taxon>
        <taxon>Mammalia</taxon>
        <taxon>Eutheria</taxon>
        <taxon>Laurasiatheria</taxon>
        <taxon>Perissodactyla</taxon>
        <taxon>Rhinocerotidae</taxon>
        <taxon>Diceros</taxon>
    </lineage>
</organism>
<gene>
    <name evidence="2" type="ORF">HPG69_008388</name>
</gene>
<dbReference type="EMBL" id="JACDTQ010002593">
    <property type="protein sequence ID" value="KAF5917316.1"/>
    <property type="molecule type" value="Genomic_DNA"/>
</dbReference>
<name>A0A7J7EPE9_DICBM</name>
<accession>A0A7J7EPE9</accession>